<name>A0A9P6EA71_9AGAR</name>
<keyword evidence="2" id="KW-0560">Oxidoreductase</keyword>
<dbReference type="Gene3D" id="3.30.465.10">
    <property type="match status" value="2"/>
</dbReference>
<dbReference type="GO" id="GO:0016491">
    <property type="term" value="F:oxidoreductase activity"/>
    <property type="evidence" value="ECO:0007669"/>
    <property type="project" value="UniProtKB-KW"/>
</dbReference>
<comment type="similarity">
    <text evidence="1">Belongs to the oxygen-dependent FAD-linked oxidoreductase family.</text>
</comment>
<dbReference type="InterPro" id="IPR036318">
    <property type="entry name" value="FAD-bd_PCMH-like_sf"/>
</dbReference>
<gene>
    <name evidence="5" type="ORF">CPB83DRAFT_942140</name>
</gene>
<feature type="signal peptide" evidence="3">
    <location>
        <begin position="1"/>
        <end position="20"/>
    </location>
</feature>
<dbReference type="GO" id="GO:0071949">
    <property type="term" value="F:FAD binding"/>
    <property type="evidence" value="ECO:0007669"/>
    <property type="project" value="InterPro"/>
</dbReference>
<keyword evidence="6" id="KW-1185">Reference proteome</keyword>
<comment type="caution">
    <text evidence="5">The sequence shown here is derived from an EMBL/GenBank/DDBJ whole genome shotgun (WGS) entry which is preliminary data.</text>
</comment>
<evidence type="ECO:0000256" key="2">
    <source>
        <dbReference type="ARBA" id="ARBA00023002"/>
    </source>
</evidence>
<keyword evidence="3" id="KW-0732">Signal</keyword>
<dbReference type="OrthoDB" id="9983560at2759"/>
<dbReference type="InterPro" id="IPR016169">
    <property type="entry name" value="FAD-bd_PCMH_sub2"/>
</dbReference>
<evidence type="ECO:0000313" key="6">
    <source>
        <dbReference type="Proteomes" id="UP000807306"/>
    </source>
</evidence>
<dbReference type="Proteomes" id="UP000807306">
    <property type="component" value="Unassembled WGS sequence"/>
</dbReference>
<dbReference type="Pfam" id="PF01565">
    <property type="entry name" value="FAD_binding_4"/>
    <property type="match status" value="1"/>
</dbReference>
<evidence type="ECO:0000259" key="4">
    <source>
        <dbReference type="PROSITE" id="PS51387"/>
    </source>
</evidence>
<dbReference type="EMBL" id="MU157882">
    <property type="protein sequence ID" value="KAF9525608.1"/>
    <property type="molecule type" value="Genomic_DNA"/>
</dbReference>
<dbReference type="PANTHER" id="PTHR13878">
    <property type="entry name" value="GULONOLACTONE OXIDASE"/>
    <property type="match status" value="1"/>
</dbReference>
<dbReference type="PROSITE" id="PS51387">
    <property type="entry name" value="FAD_PCMH"/>
    <property type="match status" value="1"/>
</dbReference>
<dbReference type="AlphaFoldDB" id="A0A9P6EA71"/>
<evidence type="ECO:0000256" key="3">
    <source>
        <dbReference type="SAM" id="SignalP"/>
    </source>
</evidence>
<sequence>MRYLSVFFLICVLYLREAASYNFPYESVQLTGADIGTNKDLTFGDPESITTSKASGVCKTYPEDASWPSDSRWVSFNESLGGALIQGVPTAAVCYQGWPGFDATRCATARTNWLNSAFFMEDPASIMEPWLQGDRCPLPSANSSLNVMSCSSAGVPAFVVNATTVKHVQLAVNFARNNNLRLTIKNSGHDFSGRSAGGGALSIWTHYLKAFEYLPSFSIGEYHGQAARVGAGLQTYDLSSYMRQYNITLITPGGNTVGAIGGYLQGGGHSGLTSYYGMMSDQVLSLEVVTADGKFLHVDMNENEDLWYAMRGGGGSTYGVLISAIIKAHSPISSASASINFSMPKLSENAFWEGIRVYHAHIVRLCDAKGFGFNYIRTAVGTGNSSRTYSFTTSISLPGMSRQEGTAFMAPLLSDLKLVGIASAASSVTTSSFATISPAAVMGDTIQTRHLSSRLFPRENFEDPTSDIFNRSVQAIKDSVVQGGYLFHSINHCPTLEAAGYPGTNSALVPAYRKAVMHASAYDEQPYDNVPPAQQVAYHSRLNEYMQKWRDVTPGSGSYMNEADVDEPDFQTSFYGSNYPKLLQIKKKRDPWRLFYATTGVGSEDWKLQGTDGLSTQDGKLCRV</sequence>
<dbReference type="InterPro" id="IPR016166">
    <property type="entry name" value="FAD-bd_PCMH"/>
</dbReference>
<dbReference type="InterPro" id="IPR012951">
    <property type="entry name" value="BBE"/>
</dbReference>
<feature type="chain" id="PRO_5040155599" evidence="3">
    <location>
        <begin position="21"/>
        <end position="624"/>
    </location>
</feature>
<organism evidence="5 6">
    <name type="scientific">Crepidotus variabilis</name>
    <dbReference type="NCBI Taxonomy" id="179855"/>
    <lineage>
        <taxon>Eukaryota</taxon>
        <taxon>Fungi</taxon>
        <taxon>Dikarya</taxon>
        <taxon>Basidiomycota</taxon>
        <taxon>Agaricomycotina</taxon>
        <taxon>Agaricomycetes</taxon>
        <taxon>Agaricomycetidae</taxon>
        <taxon>Agaricales</taxon>
        <taxon>Agaricineae</taxon>
        <taxon>Crepidotaceae</taxon>
        <taxon>Crepidotus</taxon>
    </lineage>
</organism>
<protein>
    <submittedName>
        <fullName evidence="5">FAD/FMN-containing isoamyl alcohol oxidase-like protein MreA</fullName>
    </submittedName>
</protein>
<evidence type="ECO:0000313" key="5">
    <source>
        <dbReference type="EMBL" id="KAF9525608.1"/>
    </source>
</evidence>
<dbReference type="Pfam" id="PF08031">
    <property type="entry name" value="BBE"/>
    <property type="match status" value="1"/>
</dbReference>
<feature type="domain" description="FAD-binding PCMH-type" evidence="4">
    <location>
        <begin position="152"/>
        <end position="331"/>
    </location>
</feature>
<reference evidence="5" key="1">
    <citation type="submission" date="2020-11" db="EMBL/GenBank/DDBJ databases">
        <authorList>
            <consortium name="DOE Joint Genome Institute"/>
            <person name="Ahrendt S."/>
            <person name="Riley R."/>
            <person name="Andreopoulos W."/>
            <person name="Labutti K."/>
            <person name="Pangilinan J."/>
            <person name="Ruiz-Duenas F.J."/>
            <person name="Barrasa J.M."/>
            <person name="Sanchez-Garcia M."/>
            <person name="Camarero S."/>
            <person name="Miyauchi S."/>
            <person name="Serrano A."/>
            <person name="Linde D."/>
            <person name="Babiker R."/>
            <person name="Drula E."/>
            <person name="Ayuso-Fernandez I."/>
            <person name="Pacheco R."/>
            <person name="Padilla G."/>
            <person name="Ferreira P."/>
            <person name="Barriuso J."/>
            <person name="Kellner H."/>
            <person name="Castanera R."/>
            <person name="Alfaro M."/>
            <person name="Ramirez L."/>
            <person name="Pisabarro A.G."/>
            <person name="Kuo A."/>
            <person name="Tritt A."/>
            <person name="Lipzen A."/>
            <person name="He G."/>
            <person name="Yan M."/>
            <person name="Ng V."/>
            <person name="Cullen D."/>
            <person name="Martin F."/>
            <person name="Rosso M.-N."/>
            <person name="Henrissat B."/>
            <person name="Hibbett D."/>
            <person name="Martinez A.T."/>
            <person name="Grigoriev I.V."/>
        </authorList>
    </citation>
    <scope>NUCLEOTIDE SEQUENCE</scope>
    <source>
        <strain evidence="5">CBS 506.95</strain>
    </source>
</reference>
<dbReference type="InterPro" id="IPR050432">
    <property type="entry name" value="FAD-linked_Oxidoreductases_BP"/>
</dbReference>
<proteinExistence type="inferred from homology"/>
<dbReference type="SUPFAM" id="SSF56176">
    <property type="entry name" value="FAD-binding/transporter-associated domain-like"/>
    <property type="match status" value="1"/>
</dbReference>
<dbReference type="InterPro" id="IPR006094">
    <property type="entry name" value="Oxid_FAD_bind_N"/>
</dbReference>
<evidence type="ECO:0000256" key="1">
    <source>
        <dbReference type="ARBA" id="ARBA00005466"/>
    </source>
</evidence>
<accession>A0A9P6EA71</accession>
<dbReference type="PANTHER" id="PTHR13878:SF91">
    <property type="entry name" value="FAD BINDING DOMAIN PROTEIN (AFU_ORTHOLOGUE AFUA_6G12070)-RELATED"/>
    <property type="match status" value="1"/>
</dbReference>